<name>A0AAV6KBP7_9ERIC</name>
<organism evidence="1 2">
    <name type="scientific">Rhododendron griersonianum</name>
    <dbReference type="NCBI Taxonomy" id="479676"/>
    <lineage>
        <taxon>Eukaryota</taxon>
        <taxon>Viridiplantae</taxon>
        <taxon>Streptophyta</taxon>
        <taxon>Embryophyta</taxon>
        <taxon>Tracheophyta</taxon>
        <taxon>Spermatophyta</taxon>
        <taxon>Magnoliopsida</taxon>
        <taxon>eudicotyledons</taxon>
        <taxon>Gunneridae</taxon>
        <taxon>Pentapetalae</taxon>
        <taxon>asterids</taxon>
        <taxon>Ericales</taxon>
        <taxon>Ericaceae</taxon>
        <taxon>Ericoideae</taxon>
        <taxon>Rhodoreae</taxon>
        <taxon>Rhododendron</taxon>
    </lineage>
</organism>
<sequence length="72" mass="8362">MKESLAASVYFIWMERNRILFQQKSLPADHIAQMTINFIQKFLSSTKKVKPSTINRSLCAKWGLVEGYILKL</sequence>
<accession>A0AAV6KBP7</accession>
<evidence type="ECO:0000313" key="2">
    <source>
        <dbReference type="Proteomes" id="UP000823749"/>
    </source>
</evidence>
<proteinExistence type="predicted"/>
<dbReference type="AlphaFoldDB" id="A0AAV6KBP7"/>
<gene>
    <name evidence="1" type="ORF">RHGRI_015034</name>
</gene>
<reference evidence="1" key="1">
    <citation type="submission" date="2020-08" db="EMBL/GenBank/DDBJ databases">
        <title>Plant Genome Project.</title>
        <authorList>
            <person name="Zhang R.-G."/>
        </authorList>
    </citation>
    <scope>NUCLEOTIDE SEQUENCE</scope>
    <source>
        <strain evidence="1">WSP0</strain>
        <tissue evidence="1">Leaf</tissue>
    </source>
</reference>
<dbReference type="EMBL" id="JACTNZ010000005">
    <property type="protein sequence ID" value="KAG5549925.1"/>
    <property type="molecule type" value="Genomic_DNA"/>
</dbReference>
<comment type="caution">
    <text evidence="1">The sequence shown here is derived from an EMBL/GenBank/DDBJ whole genome shotgun (WGS) entry which is preliminary data.</text>
</comment>
<keyword evidence="2" id="KW-1185">Reference proteome</keyword>
<evidence type="ECO:0000313" key="1">
    <source>
        <dbReference type="EMBL" id="KAG5549925.1"/>
    </source>
</evidence>
<protein>
    <submittedName>
        <fullName evidence="1">Uncharacterized protein</fullName>
    </submittedName>
</protein>
<dbReference type="Proteomes" id="UP000823749">
    <property type="component" value="Chromosome 5"/>
</dbReference>